<feature type="non-terminal residue" evidence="10">
    <location>
        <position position="275"/>
    </location>
</feature>
<dbReference type="AlphaFoldDB" id="A0A0L7L6E9"/>
<dbReference type="InterPro" id="IPR018114">
    <property type="entry name" value="TRYPSIN_HIS"/>
</dbReference>
<evidence type="ECO:0000256" key="7">
    <source>
        <dbReference type="RuleBase" id="RU363034"/>
    </source>
</evidence>
<keyword evidence="7 10" id="KW-0645">Protease</keyword>
<keyword evidence="4" id="KW-1199">Hemostasis impairing toxin</keyword>
<dbReference type="InterPro" id="IPR043504">
    <property type="entry name" value="Peptidase_S1_PA_chymotrypsin"/>
</dbReference>
<evidence type="ECO:0000256" key="3">
    <source>
        <dbReference type="ARBA" id="ARBA00023157"/>
    </source>
</evidence>
<dbReference type="PANTHER" id="PTHR24260:SF134">
    <property type="entry name" value="AT07769P-RELATED"/>
    <property type="match status" value="1"/>
</dbReference>
<evidence type="ECO:0000313" key="11">
    <source>
        <dbReference type="Proteomes" id="UP000037510"/>
    </source>
</evidence>
<dbReference type="EMBL" id="JTDY01002618">
    <property type="protein sequence ID" value="KOB71083.1"/>
    <property type="molecule type" value="Genomic_DNA"/>
</dbReference>
<keyword evidence="6" id="KW-1205">Fibrinolytic toxin</keyword>
<keyword evidence="7" id="KW-0720">Serine protease</keyword>
<reference evidence="10 11" key="1">
    <citation type="journal article" date="2015" name="Genome Biol. Evol.">
        <title>The genome of winter moth (Operophtera brumata) provides a genomic perspective on sexual dimorphism and phenology.</title>
        <authorList>
            <person name="Derks M.F."/>
            <person name="Smit S."/>
            <person name="Salis L."/>
            <person name="Schijlen E."/>
            <person name="Bossers A."/>
            <person name="Mateman C."/>
            <person name="Pijl A.S."/>
            <person name="de Ridder D."/>
            <person name="Groenen M.A."/>
            <person name="Visser M.E."/>
            <person name="Megens H.J."/>
        </authorList>
    </citation>
    <scope>NUCLEOTIDE SEQUENCE [LARGE SCALE GENOMIC DNA]</scope>
    <source>
        <strain evidence="10">WM2013NL</strain>
        <tissue evidence="10">Head and thorax</tissue>
    </source>
</reference>
<dbReference type="Gene3D" id="2.40.10.10">
    <property type="entry name" value="Trypsin-like serine proteases"/>
    <property type="match status" value="1"/>
</dbReference>
<evidence type="ECO:0000256" key="5">
    <source>
        <dbReference type="ARBA" id="ARBA00055534"/>
    </source>
</evidence>
<evidence type="ECO:0000313" key="10">
    <source>
        <dbReference type="EMBL" id="KOB71083.1"/>
    </source>
</evidence>
<comment type="caution">
    <text evidence="10">The sequence shown here is derived from an EMBL/GenBank/DDBJ whole genome shotgun (WGS) entry which is preliminary data.</text>
</comment>
<keyword evidence="7" id="KW-0378">Hydrolase</keyword>
<dbReference type="STRING" id="104452.A0A0L7L6E9"/>
<dbReference type="PROSITE" id="PS00134">
    <property type="entry name" value="TRYPSIN_HIS"/>
    <property type="match status" value="1"/>
</dbReference>
<dbReference type="GO" id="GO:0006508">
    <property type="term" value="P:proteolysis"/>
    <property type="evidence" value="ECO:0007669"/>
    <property type="project" value="UniProtKB-KW"/>
</dbReference>
<feature type="signal peptide" evidence="8">
    <location>
        <begin position="1"/>
        <end position="16"/>
    </location>
</feature>
<feature type="chain" id="PRO_5005573037" evidence="8">
    <location>
        <begin position="17"/>
        <end position="275"/>
    </location>
</feature>
<dbReference type="CDD" id="cd00190">
    <property type="entry name" value="Tryp_SPc"/>
    <property type="match status" value="1"/>
</dbReference>
<evidence type="ECO:0000256" key="4">
    <source>
        <dbReference type="ARBA" id="ARBA00023240"/>
    </source>
</evidence>
<gene>
    <name evidence="10" type="ORF">OBRU01_14488</name>
</gene>
<accession>A0A0L7L6E9</accession>
<keyword evidence="2" id="KW-0800">Toxin</keyword>
<dbReference type="PROSITE" id="PS50240">
    <property type="entry name" value="TRYPSIN_DOM"/>
    <property type="match status" value="1"/>
</dbReference>
<dbReference type="FunFam" id="2.40.10.10:FF:000068">
    <property type="entry name" value="transmembrane protease serine 2"/>
    <property type="match status" value="1"/>
</dbReference>
<dbReference type="GO" id="GO:0005576">
    <property type="term" value="C:extracellular region"/>
    <property type="evidence" value="ECO:0007669"/>
    <property type="project" value="UniProtKB-SubCell"/>
</dbReference>
<feature type="domain" description="Peptidase S1" evidence="9">
    <location>
        <begin position="50"/>
        <end position="275"/>
    </location>
</feature>
<dbReference type="PROSITE" id="PS00135">
    <property type="entry name" value="TRYPSIN_SER"/>
    <property type="match status" value="1"/>
</dbReference>
<dbReference type="SUPFAM" id="SSF50494">
    <property type="entry name" value="Trypsin-like serine proteases"/>
    <property type="match status" value="1"/>
</dbReference>
<evidence type="ECO:0000256" key="2">
    <source>
        <dbReference type="ARBA" id="ARBA00022656"/>
    </source>
</evidence>
<dbReference type="SMART" id="SM00020">
    <property type="entry name" value="Tryp_SPc"/>
    <property type="match status" value="1"/>
</dbReference>
<evidence type="ECO:0000256" key="1">
    <source>
        <dbReference type="ARBA" id="ARBA00004239"/>
    </source>
</evidence>
<dbReference type="InterPro" id="IPR009003">
    <property type="entry name" value="Peptidase_S1_PA"/>
</dbReference>
<comment type="function">
    <text evidence="5">Fibrinolytic activity; shows preferential cleavage of Arg-Gly bonds in all three fibrinogen chains. Contact with the caterpillars causes severe bleeding, due the anticoagulant effect of the protein.</text>
</comment>
<keyword evidence="11" id="KW-1185">Reference proteome</keyword>
<organism evidence="10 11">
    <name type="scientific">Operophtera brumata</name>
    <name type="common">Winter moth</name>
    <name type="synonym">Phalaena brumata</name>
    <dbReference type="NCBI Taxonomy" id="104452"/>
    <lineage>
        <taxon>Eukaryota</taxon>
        <taxon>Metazoa</taxon>
        <taxon>Ecdysozoa</taxon>
        <taxon>Arthropoda</taxon>
        <taxon>Hexapoda</taxon>
        <taxon>Insecta</taxon>
        <taxon>Pterygota</taxon>
        <taxon>Neoptera</taxon>
        <taxon>Endopterygota</taxon>
        <taxon>Lepidoptera</taxon>
        <taxon>Glossata</taxon>
        <taxon>Ditrysia</taxon>
        <taxon>Geometroidea</taxon>
        <taxon>Geometridae</taxon>
        <taxon>Larentiinae</taxon>
        <taxon>Operophtera</taxon>
    </lineage>
</organism>
<name>A0A0L7L6E9_OPEBR</name>
<keyword evidence="8" id="KW-0732">Signal</keyword>
<proteinExistence type="predicted"/>
<protein>
    <submittedName>
        <fullName evidence="10">Serine protease 20</fullName>
    </submittedName>
</protein>
<dbReference type="PRINTS" id="PR00722">
    <property type="entry name" value="CHYMOTRYPSIN"/>
</dbReference>
<evidence type="ECO:0000256" key="6">
    <source>
        <dbReference type="ARBA" id="ARBA00084094"/>
    </source>
</evidence>
<evidence type="ECO:0000256" key="8">
    <source>
        <dbReference type="SAM" id="SignalP"/>
    </source>
</evidence>
<comment type="subcellular location">
    <subcellularLocation>
        <location evidence="1">Secreted</location>
        <location evidence="1">Extracellular space</location>
    </subcellularLocation>
</comment>
<sequence>MRVLVVLTLLCVGVWCEEHDSAYTGWHGRVGVKNAQEIAQRELVHFSSPIVGGALAPINFHPYLAGLLIDVWGLPSPSACGGSLVSSTRVLTAAHCWNDGRFQAWRFTVVLGSPFLFHGGLRIQTSSIALHPNYDHRTFANDIAMLYLPVHVPFSSTIQPIQLPYGGFQTFDYTGYWASASGYGRYSDLTNPTTNTMVRNVFLQVISLNQCRAYYGNIVLDSNICTNGVGGVGICQGDSGGPLTVTSNGQPVLIGVSSFVALDGCELGYPSAFAS</sequence>
<dbReference type="GO" id="GO:0004252">
    <property type="term" value="F:serine-type endopeptidase activity"/>
    <property type="evidence" value="ECO:0007669"/>
    <property type="project" value="InterPro"/>
</dbReference>
<dbReference type="PANTHER" id="PTHR24260">
    <property type="match status" value="1"/>
</dbReference>
<dbReference type="Pfam" id="PF00089">
    <property type="entry name" value="Trypsin"/>
    <property type="match status" value="1"/>
</dbReference>
<keyword evidence="3" id="KW-1015">Disulfide bond</keyword>
<dbReference type="InterPro" id="IPR001314">
    <property type="entry name" value="Peptidase_S1A"/>
</dbReference>
<dbReference type="InterPro" id="IPR033116">
    <property type="entry name" value="TRYPSIN_SER"/>
</dbReference>
<dbReference type="Proteomes" id="UP000037510">
    <property type="component" value="Unassembled WGS sequence"/>
</dbReference>
<evidence type="ECO:0000259" key="9">
    <source>
        <dbReference type="PROSITE" id="PS50240"/>
    </source>
</evidence>
<dbReference type="InterPro" id="IPR001254">
    <property type="entry name" value="Trypsin_dom"/>
</dbReference>
<dbReference type="GO" id="GO:0090729">
    <property type="term" value="F:toxin activity"/>
    <property type="evidence" value="ECO:0007669"/>
    <property type="project" value="UniProtKB-KW"/>
</dbReference>
<dbReference type="InterPro" id="IPR051333">
    <property type="entry name" value="CLIP_Serine_Protease"/>
</dbReference>